<protein>
    <recommendedName>
        <fullName evidence="10">Palmitoyltransferase</fullName>
        <ecNumber evidence="10">2.3.1.225</ecNumber>
    </recommendedName>
</protein>
<gene>
    <name evidence="13" type="ORF">PUNSTDRAFT_146068</name>
</gene>
<keyword evidence="4 10" id="KW-1133">Transmembrane helix</keyword>
<keyword evidence="8 10" id="KW-0012">Acyltransferase</keyword>
<sequence length="582" mass="66041">MRQSDDLITSTPAVLWDVVSAPASVLRRPMSPSVDYNGGILRPNPNSNDDPAPTAASHSVHNDERPTSTRRPSTRASQGGRGDHRCCGIVAESARAARQRRYARQKKQPWIVLKLAVFITVGIMVYACYVYIGRFCVPMIHRSSGALGSRSEGIAFLVVVCPLAIMMFWSYAMVVFTPPGQARKVVEKSTPPFDLPPEDSWHTYEEEDGTAADEERTRGRSYEQMSRQPTRSSIPHPQPSHTRQLSHSHTQSLTSDHTLMDPSAQHVTPEKRMGSPPPPPSDPNAGVLHAIPAVASQAAQTQTLSPPPPAHTPGSRQVQHQYHYPRSQGPSNSGSYSYRQPPLPGTYSRQPSDRPVLLPEFRYCQRDGLIKPYRAHHCRLCGTCILRYDHHCPWIGQCVGAFNHKFFLVFLLWALLFCLWVFSTLLGMNVRHGDENDSNVDAQHIVIIALSALFSLFTSTLLVSHTRLILLNMTTVEQLMAHSMHEREREGLNMMYACWEFRAKRRTKRQWDEEWGRIGREGNLWWLGSMRANWESVMGPRPLFWFLPVGRPTYDGMNFPTNPRFDAEGRWRPRKEWPPELR</sequence>
<dbReference type="PROSITE" id="PS50216">
    <property type="entry name" value="DHHC"/>
    <property type="match status" value="1"/>
</dbReference>
<dbReference type="eggNOG" id="KOG1315">
    <property type="taxonomic scope" value="Eukaryota"/>
</dbReference>
<dbReference type="InterPro" id="IPR001594">
    <property type="entry name" value="Palmitoyltrfase_DHHC"/>
</dbReference>
<feature type="compositionally biased region" description="Polar residues" evidence="11">
    <location>
        <begin position="328"/>
        <end position="338"/>
    </location>
</feature>
<dbReference type="RefSeq" id="XP_007387587.1">
    <property type="nucleotide sequence ID" value="XM_007387525.1"/>
</dbReference>
<reference evidence="14" key="1">
    <citation type="journal article" date="2012" name="Science">
        <title>The Paleozoic origin of enzymatic lignin decomposition reconstructed from 31 fungal genomes.</title>
        <authorList>
            <person name="Floudas D."/>
            <person name="Binder M."/>
            <person name="Riley R."/>
            <person name="Barry K."/>
            <person name="Blanchette R.A."/>
            <person name="Henrissat B."/>
            <person name="Martinez A.T."/>
            <person name="Otillar R."/>
            <person name="Spatafora J.W."/>
            <person name="Yadav J.S."/>
            <person name="Aerts A."/>
            <person name="Benoit I."/>
            <person name="Boyd A."/>
            <person name="Carlson A."/>
            <person name="Copeland A."/>
            <person name="Coutinho P.M."/>
            <person name="de Vries R.P."/>
            <person name="Ferreira P."/>
            <person name="Findley K."/>
            <person name="Foster B."/>
            <person name="Gaskell J."/>
            <person name="Glotzer D."/>
            <person name="Gorecki P."/>
            <person name="Heitman J."/>
            <person name="Hesse C."/>
            <person name="Hori C."/>
            <person name="Igarashi K."/>
            <person name="Jurgens J.A."/>
            <person name="Kallen N."/>
            <person name="Kersten P."/>
            <person name="Kohler A."/>
            <person name="Kuees U."/>
            <person name="Kumar T.K.A."/>
            <person name="Kuo A."/>
            <person name="LaButti K."/>
            <person name="Larrondo L.F."/>
            <person name="Lindquist E."/>
            <person name="Ling A."/>
            <person name="Lombard V."/>
            <person name="Lucas S."/>
            <person name="Lundell T."/>
            <person name="Martin R."/>
            <person name="McLaughlin D.J."/>
            <person name="Morgenstern I."/>
            <person name="Morin E."/>
            <person name="Murat C."/>
            <person name="Nagy L.G."/>
            <person name="Nolan M."/>
            <person name="Ohm R.A."/>
            <person name="Patyshakuliyeva A."/>
            <person name="Rokas A."/>
            <person name="Ruiz-Duenas F.J."/>
            <person name="Sabat G."/>
            <person name="Salamov A."/>
            <person name="Samejima M."/>
            <person name="Schmutz J."/>
            <person name="Slot J.C."/>
            <person name="St John F."/>
            <person name="Stenlid J."/>
            <person name="Sun H."/>
            <person name="Sun S."/>
            <person name="Syed K."/>
            <person name="Tsang A."/>
            <person name="Wiebenga A."/>
            <person name="Young D."/>
            <person name="Pisabarro A."/>
            <person name="Eastwood D.C."/>
            <person name="Martin F."/>
            <person name="Cullen D."/>
            <person name="Grigoriev I.V."/>
            <person name="Hibbett D.S."/>
        </authorList>
    </citation>
    <scope>NUCLEOTIDE SEQUENCE [LARGE SCALE GENOMIC DNA]</scope>
    <source>
        <strain evidence="14">HHB-11173 SS5</strain>
    </source>
</reference>
<evidence type="ECO:0000256" key="2">
    <source>
        <dbReference type="ARBA" id="ARBA00022679"/>
    </source>
</evidence>
<comment type="similarity">
    <text evidence="10">Belongs to the DHHC palmitoyltransferase family.</text>
</comment>
<feature type="transmembrane region" description="Helical" evidence="10">
    <location>
        <begin position="153"/>
        <end position="176"/>
    </location>
</feature>
<accession>R7S5D5</accession>
<dbReference type="InterPro" id="IPR039859">
    <property type="entry name" value="PFA4/ZDH16/20/ERF2-like"/>
</dbReference>
<comment type="catalytic activity">
    <reaction evidence="9 10">
        <text>L-cysteinyl-[protein] + hexadecanoyl-CoA = S-hexadecanoyl-L-cysteinyl-[protein] + CoA</text>
        <dbReference type="Rhea" id="RHEA:36683"/>
        <dbReference type="Rhea" id="RHEA-COMP:10131"/>
        <dbReference type="Rhea" id="RHEA-COMP:11032"/>
        <dbReference type="ChEBI" id="CHEBI:29950"/>
        <dbReference type="ChEBI" id="CHEBI:57287"/>
        <dbReference type="ChEBI" id="CHEBI:57379"/>
        <dbReference type="ChEBI" id="CHEBI:74151"/>
        <dbReference type="EC" id="2.3.1.225"/>
    </reaction>
</comment>
<dbReference type="Pfam" id="PF01529">
    <property type="entry name" value="DHHC"/>
    <property type="match status" value="1"/>
</dbReference>
<feature type="region of interest" description="Disordered" evidence="11">
    <location>
        <begin position="186"/>
        <end position="353"/>
    </location>
</feature>
<evidence type="ECO:0000256" key="9">
    <source>
        <dbReference type="ARBA" id="ARBA00048048"/>
    </source>
</evidence>
<evidence type="ECO:0000256" key="8">
    <source>
        <dbReference type="ARBA" id="ARBA00023315"/>
    </source>
</evidence>
<evidence type="ECO:0000256" key="4">
    <source>
        <dbReference type="ARBA" id="ARBA00022989"/>
    </source>
</evidence>
<evidence type="ECO:0000256" key="1">
    <source>
        <dbReference type="ARBA" id="ARBA00004141"/>
    </source>
</evidence>
<evidence type="ECO:0000256" key="10">
    <source>
        <dbReference type="RuleBase" id="RU079119"/>
    </source>
</evidence>
<keyword evidence="5 10" id="KW-0472">Membrane</keyword>
<keyword evidence="2 10" id="KW-0808">Transferase</keyword>
<organism evidence="13 14">
    <name type="scientific">Punctularia strigosozonata (strain HHB-11173)</name>
    <name type="common">White-rot fungus</name>
    <dbReference type="NCBI Taxonomy" id="741275"/>
    <lineage>
        <taxon>Eukaryota</taxon>
        <taxon>Fungi</taxon>
        <taxon>Dikarya</taxon>
        <taxon>Basidiomycota</taxon>
        <taxon>Agaricomycotina</taxon>
        <taxon>Agaricomycetes</taxon>
        <taxon>Corticiales</taxon>
        <taxon>Punctulariaceae</taxon>
        <taxon>Punctularia</taxon>
    </lineage>
</organism>
<comment type="domain">
    <text evidence="10">The DHHC domain is required for palmitoyltransferase activity.</text>
</comment>
<dbReference type="OMA" id="TEGNIWW"/>
<evidence type="ECO:0000256" key="6">
    <source>
        <dbReference type="ARBA" id="ARBA00023139"/>
    </source>
</evidence>
<evidence type="ECO:0000256" key="5">
    <source>
        <dbReference type="ARBA" id="ARBA00023136"/>
    </source>
</evidence>
<evidence type="ECO:0000256" key="3">
    <source>
        <dbReference type="ARBA" id="ARBA00022692"/>
    </source>
</evidence>
<proteinExistence type="inferred from homology"/>
<dbReference type="AlphaFoldDB" id="R7S5D5"/>
<dbReference type="KEGG" id="psq:PUNSTDRAFT_146068"/>
<dbReference type="HOGENOM" id="CLU_023534_0_0_1"/>
<evidence type="ECO:0000256" key="11">
    <source>
        <dbReference type="SAM" id="MobiDB-lite"/>
    </source>
</evidence>
<feature type="region of interest" description="Disordered" evidence="11">
    <location>
        <begin position="36"/>
        <end position="85"/>
    </location>
</feature>
<evidence type="ECO:0000256" key="7">
    <source>
        <dbReference type="ARBA" id="ARBA00023288"/>
    </source>
</evidence>
<feature type="domain" description="Palmitoyltransferase DHHC" evidence="12">
    <location>
        <begin position="361"/>
        <end position="479"/>
    </location>
</feature>
<keyword evidence="14" id="KW-1185">Reference proteome</keyword>
<keyword evidence="6" id="KW-0564">Palmitate</keyword>
<dbReference type="GeneID" id="18881570"/>
<feature type="transmembrane region" description="Helical" evidence="10">
    <location>
        <begin position="406"/>
        <end position="430"/>
    </location>
</feature>
<dbReference type="GO" id="GO:0019706">
    <property type="term" value="F:protein-cysteine S-palmitoyltransferase activity"/>
    <property type="evidence" value="ECO:0007669"/>
    <property type="project" value="UniProtKB-EC"/>
</dbReference>
<feature type="compositionally biased region" description="Polar residues" evidence="11">
    <location>
        <begin position="223"/>
        <end position="257"/>
    </location>
</feature>
<feature type="transmembrane region" description="Helical" evidence="10">
    <location>
        <begin position="442"/>
        <end position="463"/>
    </location>
</feature>
<evidence type="ECO:0000313" key="14">
    <source>
        <dbReference type="Proteomes" id="UP000054196"/>
    </source>
</evidence>
<dbReference type="Proteomes" id="UP000054196">
    <property type="component" value="Unassembled WGS sequence"/>
</dbReference>
<keyword evidence="7" id="KW-0449">Lipoprotein</keyword>
<evidence type="ECO:0000313" key="13">
    <source>
        <dbReference type="EMBL" id="EIN05184.1"/>
    </source>
</evidence>
<comment type="subcellular location">
    <subcellularLocation>
        <location evidence="1">Membrane</location>
        <topology evidence="1">Multi-pass membrane protein</topology>
    </subcellularLocation>
</comment>
<evidence type="ECO:0000259" key="12">
    <source>
        <dbReference type="Pfam" id="PF01529"/>
    </source>
</evidence>
<name>R7S5D5_PUNST</name>
<dbReference type="EMBL" id="JH687551">
    <property type="protein sequence ID" value="EIN05184.1"/>
    <property type="molecule type" value="Genomic_DNA"/>
</dbReference>
<dbReference type="EC" id="2.3.1.225" evidence="10"/>
<dbReference type="PANTHER" id="PTHR12246">
    <property type="entry name" value="PALMITOYLTRANSFERASE ZDHHC16"/>
    <property type="match status" value="1"/>
</dbReference>
<keyword evidence="3 10" id="KW-0812">Transmembrane</keyword>
<feature type="transmembrane region" description="Helical" evidence="10">
    <location>
        <begin position="110"/>
        <end position="133"/>
    </location>
</feature>
<dbReference type="GO" id="GO:0016020">
    <property type="term" value="C:membrane"/>
    <property type="evidence" value="ECO:0007669"/>
    <property type="project" value="UniProtKB-SubCell"/>
</dbReference>
<dbReference type="OrthoDB" id="1436450at2759"/>